<evidence type="ECO:0000313" key="11">
    <source>
        <dbReference type="Proteomes" id="UP001178507"/>
    </source>
</evidence>
<comment type="caution">
    <text evidence="10">The sequence shown here is derived from an EMBL/GenBank/DDBJ whole genome shotgun (WGS) entry which is preliminary data.</text>
</comment>
<accession>A0AA36HTB7</accession>
<keyword evidence="11" id="KW-1185">Reference proteome</keyword>
<feature type="transmembrane region" description="Helical" evidence="7">
    <location>
        <begin position="461"/>
        <end position="479"/>
    </location>
</feature>
<feature type="region of interest" description="Disordered" evidence="8">
    <location>
        <begin position="498"/>
        <end position="534"/>
    </location>
</feature>
<dbReference type="GO" id="GO:0016971">
    <property type="term" value="F:flavin-dependent sulfhydryl oxidase activity"/>
    <property type="evidence" value="ECO:0007669"/>
    <property type="project" value="InterPro"/>
</dbReference>
<evidence type="ECO:0000256" key="4">
    <source>
        <dbReference type="ARBA" id="ARBA00022827"/>
    </source>
</evidence>
<keyword evidence="6" id="KW-1015">Disulfide bond</keyword>
<keyword evidence="5 7" id="KW-0560">Oxidoreductase</keyword>
<comment type="cofactor">
    <cofactor evidence="1 7">
        <name>FAD</name>
        <dbReference type="ChEBI" id="CHEBI:57692"/>
    </cofactor>
</comment>
<dbReference type="InterPro" id="IPR039798">
    <property type="entry name" value="Sulfhydryl_oxidase"/>
</dbReference>
<keyword evidence="7" id="KW-1133">Transmembrane helix</keyword>
<dbReference type="GO" id="GO:0003756">
    <property type="term" value="F:protein disulfide isomerase activity"/>
    <property type="evidence" value="ECO:0007669"/>
    <property type="project" value="TreeGrafter"/>
</dbReference>
<evidence type="ECO:0000256" key="1">
    <source>
        <dbReference type="ARBA" id="ARBA00001974"/>
    </source>
</evidence>
<keyword evidence="3" id="KW-0732">Signal</keyword>
<evidence type="ECO:0000256" key="2">
    <source>
        <dbReference type="ARBA" id="ARBA00022630"/>
    </source>
</evidence>
<dbReference type="InterPro" id="IPR017905">
    <property type="entry name" value="ERV/ALR_sulphydryl_oxidase"/>
</dbReference>
<evidence type="ECO:0000313" key="10">
    <source>
        <dbReference type="EMBL" id="CAJ1374302.1"/>
    </source>
</evidence>
<evidence type="ECO:0000256" key="6">
    <source>
        <dbReference type="ARBA" id="ARBA00023157"/>
    </source>
</evidence>
<keyword evidence="7" id="KW-0472">Membrane</keyword>
<dbReference type="EMBL" id="CAUJNA010000242">
    <property type="protein sequence ID" value="CAJ1374302.1"/>
    <property type="molecule type" value="Genomic_DNA"/>
</dbReference>
<dbReference type="GO" id="GO:0006457">
    <property type="term" value="P:protein folding"/>
    <property type="evidence" value="ECO:0007669"/>
    <property type="project" value="TreeGrafter"/>
</dbReference>
<dbReference type="PANTHER" id="PTHR22897">
    <property type="entry name" value="QUIESCIN Q6-RELATED SULFHYDRYL OXIDASE"/>
    <property type="match status" value="1"/>
</dbReference>
<evidence type="ECO:0000259" key="9">
    <source>
        <dbReference type="PROSITE" id="PS51324"/>
    </source>
</evidence>
<feature type="compositionally biased region" description="Low complexity" evidence="8">
    <location>
        <begin position="520"/>
        <end position="534"/>
    </location>
</feature>
<evidence type="ECO:0000256" key="3">
    <source>
        <dbReference type="ARBA" id="ARBA00022729"/>
    </source>
</evidence>
<sequence length="534" mass="59900">MQLFHALPKSHPTRKALLEAAHCHMKFQEDVKPGQEDPFLSAKQLALWVERVTGRQASNWHDLSIGANFHKQPLHVSAIAPPGRPGWLRDDQEGRPGVSRYIPGERWYDALMGFVAFIYQGYHPQKHQATVEVTRYLSMAFPVKGKELARLADSLEKHGQNLLPTKAQKVIASWSIDVGLGDPSFDASDASYEEPKSGLVHRLIGGNTSALQSLTCPTSSTCNLWNLLHVTCTAVAARGFSKRTLMGDGSILSHGFSGGTALPVTVELGIREAQAFVRTFVDNFLTCRQCRQRFIWDYDQCNYGRCEYKDWRSLPLWLWRVHNAINLHVASHEHLSTDRRWPMYQDCPRCWRQDLVMGTPRKLSIYDREALSESRWSTEELDMPFDKKAVFWHLIGTFVGVRRIIFDLADFTGEEKEKVKSMLHKQGIALPGGLPRQDLGFPGERLQPLDVSQSAHSASQIFLALLAMASGVAIMICYFGQDADGAMDIDAEDREFGREARAPMFRPAAPEAEPELVKDTPAPESTEAATEAAE</sequence>
<organism evidence="10 11">
    <name type="scientific">Effrenium voratum</name>
    <dbReference type="NCBI Taxonomy" id="2562239"/>
    <lineage>
        <taxon>Eukaryota</taxon>
        <taxon>Sar</taxon>
        <taxon>Alveolata</taxon>
        <taxon>Dinophyceae</taxon>
        <taxon>Suessiales</taxon>
        <taxon>Symbiodiniaceae</taxon>
        <taxon>Effrenium</taxon>
    </lineage>
</organism>
<keyword evidence="7" id="KW-0812">Transmembrane</keyword>
<evidence type="ECO:0000256" key="7">
    <source>
        <dbReference type="RuleBase" id="RU371123"/>
    </source>
</evidence>
<dbReference type="Proteomes" id="UP001178507">
    <property type="component" value="Unassembled WGS sequence"/>
</dbReference>
<dbReference type="PANTHER" id="PTHR22897:SF8">
    <property type="entry name" value="SULFHYDRYL OXIDASE"/>
    <property type="match status" value="1"/>
</dbReference>
<evidence type="ECO:0000256" key="5">
    <source>
        <dbReference type="ARBA" id="ARBA00023002"/>
    </source>
</evidence>
<gene>
    <name evidence="10" type="ORF">EVOR1521_LOCUS3882</name>
</gene>
<dbReference type="InterPro" id="IPR036774">
    <property type="entry name" value="ERV/ALR_sulphydryl_oxid_sf"/>
</dbReference>
<feature type="domain" description="ERV/ALR sulfhydryl oxidase" evidence="9">
    <location>
        <begin position="213"/>
        <end position="344"/>
    </location>
</feature>
<dbReference type="PROSITE" id="PS51324">
    <property type="entry name" value="ERV_ALR"/>
    <property type="match status" value="1"/>
</dbReference>
<keyword evidence="4 7" id="KW-0274">FAD</keyword>
<protein>
    <recommendedName>
        <fullName evidence="7">Sulfhydryl oxidase</fullName>
        <ecNumber evidence="7">1.8.3.2</ecNumber>
    </recommendedName>
</protein>
<dbReference type="EC" id="1.8.3.2" evidence="7"/>
<dbReference type="SUPFAM" id="SSF69000">
    <property type="entry name" value="FAD-dependent thiol oxidase"/>
    <property type="match status" value="1"/>
</dbReference>
<dbReference type="GO" id="GO:0005615">
    <property type="term" value="C:extracellular space"/>
    <property type="evidence" value="ECO:0007669"/>
    <property type="project" value="TreeGrafter"/>
</dbReference>
<reference evidence="10" key="1">
    <citation type="submission" date="2023-08" db="EMBL/GenBank/DDBJ databases">
        <authorList>
            <person name="Chen Y."/>
            <person name="Shah S."/>
            <person name="Dougan E. K."/>
            <person name="Thang M."/>
            <person name="Chan C."/>
        </authorList>
    </citation>
    <scope>NUCLEOTIDE SEQUENCE</scope>
</reference>
<comment type="catalytic activity">
    <reaction evidence="7">
        <text>2 R'C(R)SH + O2 = R'C(R)S-S(R)CR' + H2O2</text>
        <dbReference type="Rhea" id="RHEA:17357"/>
        <dbReference type="ChEBI" id="CHEBI:15379"/>
        <dbReference type="ChEBI" id="CHEBI:16240"/>
        <dbReference type="ChEBI" id="CHEBI:16520"/>
        <dbReference type="ChEBI" id="CHEBI:17412"/>
        <dbReference type="EC" id="1.8.3.2"/>
    </reaction>
</comment>
<keyword evidence="2 7" id="KW-0285">Flavoprotein</keyword>
<dbReference type="GO" id="GO:0000139">
    <property type="term" value="C:Golgi membrane"/>
    <property type="evidence" value="ECO:0007669"/>
    <property type="project" value="TreeGrafter"/>
</dbReference>
<proteinExistence type="predicted"/>
<name>A0AA36HTB7_9DINO</name>
<dbReference type="Gene3D" id="1.20.120.310">
    <property type="entry name" value="ERV/ALR sulfhydryl oxidase domain"/>
    <property type="match status" value="1"/>
</dbReference>
<evidence type="ECO:0000256" key="8">
    <source>
        <dbReference type="SAM" id="MobiDB-lite"/>
    </source>
</evidence>
<dbReference type="AlphaFoldDB" id="A0AA36HTB7"/>